<sequence length="894" mass="103147">MDVRRLLSDVQEHAKWVRAERERISQKEPLDEGDVILINDLPSLTKKAQLPYWDDQKLETYNTGLKQEWDAATARFPNDLPEYPASNGSTYYKKKLIDVAFVGPVERADMWNHVCNVHTFKTVTEFLELVNAGVNIEFLMISPILPGDEATSFEHMATPRSHSRQWLEKLIKQANYRDIPVVFHTEADTNHYARYASLAAKCDVVFTANEERVQDYTELCKHDRVFVIKPFVNQLRHNPIGMTRARLNDVLVTNEFPMRKAFMEDVDKLMDGVLETDHRLHVIKSDRDKNEEVGEAYRQYLVASETDMDRLKKSVDWVLHVNEVKNSPTYSAQAIYDAQARGNLVLTNYNIAVNNDFPNVFIATGRLDAKQILNMFKTEDEKYRQQLAGVRTIMAGHTMHDRFEEMLFALGLETETLGARPVLVVGSGVESRLQAMVDDQTYANVRFRMADAVTETDLQESAFVAFFDSAYTYEAYYLEDLINAFKYTDVSFVTKAAYFDGETLVSGPEHDYVTDVTDVHRCVFIAEQLSLKEVATRTLKSRTLPGYAVDRFELVKGEVVFEPNAPRDYKLSVVVPVYNNGRYLYNKCFFSLKRSTMFDDMEIWLVDDGSTDNETSRYVERLAREHANVYTYSFADGGSGSASRPRNKGVELATTPYIAFLDPDNEAVNDGYHELYQLMTHEPGLDLAVGSMLKLSNREAMIELEGLEKGGIRMIEDPRAYLLEHNFKVQSIQAMVIRRDFIVDNGLKQVIGAVGQDSLFFQEMFLSAERVALVDLTIHDYYAAVAGSTVNTITRRYFEKCVLRETARAKAFEREGVLDVYRETRFERFFELWYLQFIRRSRDEDFFGNADLLYAIYEQFKPLEPKSPRFKQFIDLYESGQKNELKRLYFDVFR</sequence>
<dbReference type="Pfam" id="PF00535">
    <property type="entry name" value="Glycos_transf_2"/>
    <property type="match status" value="1"/>
</dbReference>
<dbReference type="PATRIC" id="fig|1345023.5.peg.1263"/>
<gene>
    <name evidence="3" type="ORF">M467_11270</name>
</gene>
<dbReference type="eggNOG" id="COG4641">
    <property type="taxonomic scope" value="Bacteria"/>
</dbReference>
<dbReference type="PANTHER" id="PTHR22916">
    <property type="entry name" value="GLYCOSYLTRANSFERASE"/>
    <property type="match status" value="1"/>
</dbReference>
<dbReference type="AlphaFoldDB" id="U1LZP5"/>
<dbReference type="SUPFAM" id="SSF53448">
    <property type="entry name" value="Nucleotide-diphospho-sugar transferases"/>
    <property type="match status" value="1"/>
</dbReference>
<reference evidence="3 4" key="1">
    <citation type="journal article" date="2013" name="Genome Announc.">
        <title>Draft Genome Sequence of Exiguobacterium pavilionensis Strain RW-2, with Wide Thermal, Salinity, and pH Tolerance, Isolated from Modern Freshwater Microbialites.</title>
        <authorList>
            <person name="White R.A.III."/>
            <person name="Grassa C.J."/>
            <person name="Suttle C.A."/>
        </authorList>
    </citation>
    <scope>NUCLEOTIDE SEQUENCE [LARGE SCALE GENOMIC DNA]</scope>
    <source>
        <strain evidence="3 4">RW-2</strain>
    </source>
</reference>
<evidence type="ECO:0000256" key="1">
    <source>
        <dbReference type="ARBA" id="ARBA00006739"/>
    </source>
</evidence>
<dbReference type="Proteomes" id="UP000016464">
    <property type="component" value="Unassembled WGS sequence"/>
</dbReference>
<evidence type="ECO:0000313" key="4">
    <source>
        <dbReference type="Proteomes" id="UP000016464"/>
    </source>
</evidence>
<organism evidence="3 4">
    <name type="scientific">Exiguobacterium chiriqhucha RW-2</name>
    <dbReference type="NCBI Taxonomy" id="1345023"/>
    <lineage>
        <taxon>Bacteria</taxon>
        <taxon>Bacillati</taxon>
        <taxon>Bacillota</taxon>
        <taxon>Bacilli</taxon>
        <taxon>Bacillales</taxon>
        <taxon>Bacillales Family XII. Incertae Sedis</taxon>
        <taxon>Exiguobacterium</taxon>
    </lineage>
</organism>
<dbReference type="RefSeq" id="WP_021066428.1">
    <property type="nucleotide sequence ID" value="NZ_ATCL01000014.1"/>
</dbReference>
<accession>U1LZP5</accession>
<dbReference type="CDD" id="cd00761">
    <property type="entry name" value="Glyco_tranf_GTA_type"/>
    <property type="match status" value="1"/>
</dbReference>
<dbReference type="STRING" id="1385984.GCA_000702565_00669"/>
<protein>
    <recommendedName>
        <fullName evidence="2">Glycosyltransferase 2-like domain-containing protein</fullName>
    </recommendedName>
</protein>
<dbReference type="eggNOG" id="COG1216">
    <property type="taxonomic scope" value="Bacteria"/>
</dbReference>
<dbReference type="Gene3D" id="3.90.550.10">
    <property type="entry name" value="Spore Coat Polysaccharide Biosynthesis Protein SpsA, Chain A"/>
    <property type="match status" value="1"/>
</dbReference>
<keyword evidence="4" id="KW-1185">Reference proteome</keyword>
<evidence type="ECO:0000313" key="3">
    <source>
        <dbReference type="EMBL" id="ERG67862.1"/>
    </source>
</evidence>
<feature type="domain" description="Glycosyltransferase 2-like" evidence="2">
    <location>
        <begin position="572"/>
        <end position="683"/>
    </location>
</feature>
<dbReference type="EMBL" id="ATCL01000014">
    <property type="protein sequence ID" value="ERG67862.1"/>
    <property type="molecule type" value="Genomic_DNA"/>
</dbReference>
<evidence type="ECO:0000259" key="2">
    <source>
        <dbReference type="Pfam" id="PF00535"/>
    </source>
</evidence>
<proteinExistence type="inferred from homology"/>
<comment type="similarity">
    <text evidence="1">Belongs to the glycosyltransferase 2 family.</text>
</comment>
<dbReference type="PANTHER" id="PTHR22916:SF3">
    <property type="entry name" value="UDP-GLCNAC:BETAGAL BETA-1,3-N-ACETYLGLUCOSAMINYLTRANSFERASE-LIKE PROTEIN 1"/>
    <property type="match status" value="1"/>
</dbReference>
<dbReference type="GO" id="GO:0016758">
    <property type="term" value="F:hexosyltransferase activity"/>
    <property type="evidence" value="ECO:0007669"/>
    <property type="project" value="UniProtKB-ARBA"/>
</dbReference>
<dbReference type="InterPro" id="IPR029044">
    <property type="entry name" value="Nucleotide-diphossugar_trans"/>
</dbReference>
<dbReference type="InterPro" id="IPR001173">
    <property type="entry name" value="Glyco_trans_2-like"/>
</dbReference>
<dbReference type="OrthoDB" id="7019976at2"/>
<comment type="caution">
    <text evidence="3">The sequence shown here is derived from an EMBL/GenBank/DDBJ whole genome shotgun (WGS) entry which is preliminary data.</text>
</comment>
<name>U1LZP5_9BACL</name>